<dbReference type="InterPro" id="IPR050267">
    <property type="entry name" value="Anti-sigma-factor_SerPK"/>
</dbReference>
<keyword evidence="3" id="KW-0808">Transferase</keyword>
<dbReference type="RefSeq" id="WP_229923265.1">
    <property type="nucleotide sequence ID" value="NZ_BNBN01000003.1"/>
</dbReference>
<gene>
    <name evidence="3" type="ORF">HNQ79_004700</name>
</gene>
<dbReference type="Pfam" id="PF13581">
    <property type="entry name" value="HATPase_c_2"/>
    <property type="match status" value="1"/>
</dbReference>
<dbReference type="AlphaFoldDB" id="A0A7X0LSQ3"/>
<keyword evidence="4" id="KW-1185">Reference proteome</keyword>
<proteinExistence type="predicted"/>
<dbReference type="EMBL" id="JACHEM010000012">
    <property type="protein sequence ID" value="MBB6438196.1"/>
    <property type="molecule type" value="Genomic_DNA"/>
</dbReference>
<dbReference type="Proteomes" id="UP000540423">
    <property type="component" value="Unassembled WGS sequence"/>
</dbReference>
<sequence>MAAEVTIPFSASATYDGAPGTIGEARDFAADFLVRAEALHGVTVSPRTSGTVKLVVSELVTNAVKYAPGPCLLDVAIDRDGTDAGTGTGRDTLRITVWDTDSSLPRPGAPDPERIGGHGLELVLALCSKYDIQRLAGGKRVRVHLPLS</sequence>
<accession>A0A7X0LSQ3</accession>
<protein>
    <submittedName>
        <fullName evidence="3">Two-component sensor histidine kinase</fullName>
    </submittedName>
</protein>
<dbReference type="Gene3D" id="3.30.565.10">
    <property type="entry name" value="Histidine kinase-like ATPase, C-terminal domain"/>
    <property type="match status" value="1"/>
</dbReference>
<dbReference type="SUPFAM" id="SSF55874">
    <property type="entry name" value="ATPase domain of HSP90 chaperone/DNA topoisomerase II/histidine kinase"/>
    <property type="match status" value="1"/>
</dbReference>
<evidence type="ECO:0000256" key="1">
    <source>
        <dbReference type="ARBA" id="ARBA00022527"/>
    </source>
</evidence>
<dbReference type="InterPro" id="IPR003594">
    <property type="entry name" value="HATPase_dom"/>
</dbReference>
<name>A0A7X0LSQ3_9ACTN</name>
<keyword evidence="3" id="KW-0418">Kinase</keyword>
<dbReference type="GO" id="GO:0004674">
    <property type="term" value="F:protein serine/threonine kinase activity"/>
    <property type="evidence" value="ECO:0007669"/>
    <property type="project" value="UniProtKB-KW"/>
</dbReference>
<keyword evidence="1" id="KW-0723">Serine/threonine-protein kinase</keyword>
<dbReference type="PANTHER" id="PTHR35526:SF3">
    <property type="entry name" value="ANTI-SIGMA-F FACTOR RSBW"/>
    <property type="match status" value="1"/>
</dbReference>
<evidence type="ECO:0000313" key="4">
    <source>
        <dbReference type="Proteomes" id="UP000540423"/>
    </source>
</evidence>
<dbReference type="PANTHER" id="PTHR35526">
    <property type="entry name" value="ANTI-SIGMA-F FACTOR RSBW-RELATED"/>
    <property type="match status" value="1"/>
</dbReference>
<dbReference type="CDD" id="cd16936">
    <property type="entry name" value="HATPase_RsbW-like"/>
    <property type="match status" value="1"/>
</dbReference>
<organism evidence="3 4">
    <name type="scientific">Streptomyces candidus</name>
    <dbReference type="NCBI Taxonomy" id="67283"/>
    <lineage>
        <taxon>Bacteria</taxon>
        <taxon>Bacillati</taxon>
        <taxon>Actinomycetota</taxon>
        <taxon>Actinomycetes</taxon>
        <taxon>Kitasatosporales</taxon>
        <taxon>Streptomycetaceae</taxon>
        <taxon>Streptomyces</taxon>
    </lineage>
</organism>
<evidence type="ECO:0000313" key="3">
    <source>
        <dbReference type="EMBL" id="MBB6438196.1"/>
    </source>
</evidence>
<dbReference type="InterPro" id="IPR036890">
    <property type="entry name" value="HATPase_C_sf"/>
</dbReference>
<feature type="domain" description="Histidine kinase/HSP90-like ATPase" evidence="2">
    <location>
        <begin position="22"/>
        <end position="143"/>
    </location>
</feature>
<reference evidence="3 4" key="1">
    <citation type="submission" date="2020-08" db="EMBL/GenBank/DDBJ databases">
        <title>Genomic Encyclopedia of Type Strains, Phase IV (KMG-IV): sequencing the most valuable type-strain genomes for metagenomic binning, comparative biology and taxonomic classification.</title>
        <authorList>
            <person name="Goeker M."/>
        </authorList>
    </citation>
    <scope>NUCLEOTIDE SEQUENCE [LARGE SCALE GENOMIC DNA]</scope>
    <source>
        <strain evidence="3 4">DSM 40141</strain>
    </source>
</reference>
<evidence type="ECO:0000259" key="2">
    <source>
        <dbReference type="Pfam" id="PF13581"/>
    </source>
</evidence>
<comment type="caution">
    <text evidence="3">The sequence shown here is derived from an EMBL/GenBank/DDBJ whole genome shotgun (WGS) entry which is preliminary data.</text>
</comment>